<dbReference type="SUPFAM" id="SSF53474">
    <property type="entry name" value="alpha/beta-Hydrolases"/>
    <property type="match status" value="1"/>
</dbReference>
<dbReference type="PANTHER" id="PTHR43798">
    <property type="entry name" value="MONOACYLGLYCEROL LIPASE"/>
    <property type="match status" value="1"/>
</dbReference>
<dbReference type="Gene3D" id="3.40.50.1820">
    <property type="entry name" value="alpha/beta hydrolase"/>
    <property type="match status" value="1"/>
</dbReference>
<dbReference type="GO" id="GO:0016787">
    <property type="term" value="F:hydrolase activity"/>
    <property type="evidence" value="ECO:0007669"/>
    <property type="project" value="UniProtKB-KW"/>
</dbReference>
<keyword evidence="2" id="KW-0378">Hydrolase</keyword>
<keyword evidence="3" id="KW-1185">Reference proteome</keyword>
<gene>
    <name evidence="2" type="ORF">B0293_04370</name>
</gene>
<reference evidence="2 3" key="1">
    <citation type="submission" date="2017-02" db="EMBL/GenBank/DDBJ databases">
        <title>Amycolatopsis azurea DSM 43854 draft genome.</title>
        <authorList>
            <person name="Mayilraj S."/>
        </authorList>
    </citation>
    <scope>NUCLEOTIDE SEQUENCE [LARGE SCALE GENOMIC DNA]</scope>
    <source>
        <strain evidence="2 3">DSM 43854</strain>
    </source>
</reference>
<feature type="domain" description="AB hydrolase-1" evidence="1">
    <location>
        <begin position="17"/>
        <end position="218"/>
    </location>
</feature>
<accession>A0ABX3JLE6</accession>
<dbReference type="Proteomes" id="UP000188551">
    <property type="component" value="Unassembled WGS sequence"/>
</dbReference>
<dbReference type="EMBL" id="MUXN01000002">
    <property type="protein sequence ID" value="OOC08114.1"/>
    <property type="molecule type" value="Genomic_DNA"/>
</dbReference>
<dbReference type="InterPro" id="IPR000073">
    <property type="entry name" value="AB_hydrolase_1"/>
</dbReference>
<proteinExistence type="predicted"/>
<name>A0ABX3JLE6_9PSEU</name>
<organism evidence="2 3">
    <name type="scientific">Amycolatopsis azurea DSM 43854</name>
    <dbReference type="NCBI Taxonomy" id="1238180"/>
    <lineage>
        <taxon>Bacteria</taxon>
        <taxon>Bacillati</taxon>
        <taxon>Actinomycetota</taxon>
        <taxon>Actinomycetes</taxon>
        <taxon>Pseudonocardiales</taxon>
        <taxon>Pseudonocardiaceae</taxon>
        <taxon>Amycolatopsis</taxon>
    </lineage>
</organism>
<comment type="caution">
    <text evidence="2">The sequence shown here is derived from an EMBL/GenBank/DDBJ whole genome shotgun (WGS) entry which is preliminary data.</text>
</comment>
<dbReference type="InterPro" id="IPR050266">
    <property type="entry name" value="AB_hydrolase_sf"/>
</dbReference>
<evidence type="ECO:0000313" key="2">
    <source>
        <dbReference type="EMBL" id="OOC08114.1"/>
    </source>
</evidence>
<sequence length="231" mass="25843">MVALHVREWGEGDRKAVLLHGLSGSSKTWWELGPELAARGYHVLAPDLRGHGKSPRGRYSRELWADDVLKVVPDRPELVVGHSVGGVVLSMLAERLRPARAIYDDPAWWVTEGGFGAAMEQVIRPQKDYTLADLERLFPHWTSQAREVRLEELSDWDVRTTYMDYLETAYVPVIEAAPSLVVLADPSVLTTPPRQAELEALGFTVRAVTGTSHNVHVDDFPNFLKALDGWI</sequence>
<protein>
    <submittedName>
        <fullName evidence="2">Alpha/beta hydrolase</fullName>
    </submittedName>
</protein>
<dbReference type="InterPro" id="IPR029058">
    <property type="entry name" value="AB_hydrolase_fold"/>
</dbReference>
<dbReference type="RefSeq" id="WP_039915664.1">
    <property type="nucleotide sequence ID" value="NZ_ANMG01000005.1"/>
</dbReference>
<dbReference type="Pfam" id="PF12697">
    <property type="entry name" value="Abhydrolase_6"/>
    <property type="match status" value="1"/>
</dbReference>
<dbReference type="PANTHER" id="PTHR43798:SF33">
    <property type="entry name" value="HYDROLASE, PUTATIVE (AFU_ORTHOLOGUE AFUA_2G14860)-RELATED"/>
    <property type="match status" value="1"/>
</dbReference>
<evidence type="ECO:0000259" key="1">
    <source>
        <dbReference type="Pfam" id="PF12697"/>
    </source>
</evidence>
<evidence type="ECO:0000313" key="3">
    <source>
        <dbReference type="Proteomes" id="UP000188551"/>
    </source>
</evidence>